<protein>
    <submittedName>
        <fullName evidence="2">Auxin-responsive SAUR36-like</fullName>
    </submittedName>
</protein>
<evidence type="ECO:0000256" key="1">
    <source>
        <dbReference type="ARBA" id="ARBA00006974"/>
    </source>
</evidence>
<reference evidence="2 3" key="1">
    <citation type="submission" date="2019-12" db="EMBL/GenBank/DDBJ databases">
        <authorList>
            <person name="Alioto T."/>
            <person name="Alioto T."/>
            <person name="Gomez Garrido J."/>
        </authorList>
    </citation>
    <scope>NUCLEOTIDE SEQUENCE [LARGE SCALE GENOMIC DNA]</scope>
</reference>
<dbReference type="InterPro" id="IPR003676">
    <property type="entry name" value="SAUR_fam"/>
</dbReference>
<dbReference type="Proteomes" id="UP000594638">
    <property type="component" value="Unassembled WGS sequence"/>
</dbReference>
<dbReference type="EMBL" id="CACTIH010000220">
    <property type="protein sequence ID" value="CAA2957381.1"/>
    <property type="molecule type" value="Genomic_DNA"/>
</dbReference>
<accession>A0A8S0PT72</accession>
<evidence type="ECO:0000313" key="2">
    <source>
        <dbReference type="EMBL" id="CAA2957381.1"/>
    </source>
</evidence>
<gene>
    <name evidence="2" type="ORF">OLEA9_A055552</name>
</gene>
<keyword evidence="3" id="KW-1185">Reference proteome</keyword>
<comment type="similarity">
    <text evidence="1">Belongs to the ARG7 family.</text>
</comment>
<name>A0A8S0PT72_OLEEU</name>
<sequence>MGKIRGILLKPRVNTLFRRVFRPVSRRHGPPEEYRPLDRPRSFRSRPISRLLDWTHLIRRKAKDIMSSKDLGPDPGSGYNRVGQETVQENPVNVPKGHLPVYVGQKDGYLRRILVPVVYFNHPSFGDLLKKSEKECGFDHPGGITIPCRISEFERVRSLIKAGQCTRKLLTWKRSNSNMMT</sequence>
<dbReference type="Gramene" id="OE9A055552T1">
    <property type="protein sequence ID" value="OE9A055552C1"/>
    <property type="gene ID" value="OE9A055552"/>
</dbReference>
<dbReference type="PANTHER" id="PTHR31374:SF304">
    <property type="entry name" value="OS04G0537100 PROTEIN"/>
    <property type="match status" value="1"/>
</dbReference>
<dbReference type="GO" id="GO:0009733">
    <property type="term" value="P:response to auxin"/>
    <property type="evidence" value="ECO:0007669"/>
    <property type="project" value="InterPro"/>
</dbReference>
<dbReference type="OrthoDB" id="1026046at2759"/>
<organism evidence="2 3">
    <name type="scientific">Olea europaea subsp. europaea</name>
    <dbReference type="NCBI Taxonomy" id="158383"/>
    <lineage>
        <taxon>Eukaryota</taxon>
        <taxon>Viridiplantae</taxon>
        <taxon>Streptophyta</taxon>
        <taxon>Embryophyta</taxon>
        <taxon>Tracheophyta</taxon>
        <taxon>Spermatophyta</taxon>
        <taxon>Magnoliopsida</taxon>
        <taxon>eudicotyledons</taxon>
        <taxon>Gunneridae</taxon>
        <taxon>Pentapetalae</taxon>
        <taxon>asterids</taxon>
        <taxon>lamiids</taxon>
        <taxon>Lamiales</taxon>
        <taxon>Oleaceae</taxon>
        <taxon>Oleeae</taxon>
        <taxon>Olea</taxon>
    </lineage>
</organism>
<dbReference type="Pfam" id="PF02519">
    <property type="entry name" value="Auxin_inducible"/>
    <property type="match status" value="1"/>
</dbReference>
<proteinExistence type="inferred from homology"/>
<dbReference type="AlphaFoldDB" id="A0A8S0PT72"/>
<evidence type="ECO:0000313" key="3">
    <source>
        <dbReference type="Proteomes" id="UP000594638"/>
    </source>
</evidence>
<dbReference type="PANTHER" id="PTHR31374">
    <property type="entry name" value="AUXIN-INDUCED PROTEIN-LIKE-RELATED"/>
    <property type="match status" value="1"/>
</dbReference>
<comment type="caution">
    <text evidence="2">The sequence shown here is derived from an EMBL/GenBank/DDBJ whole genome shotgun (WGS) entry which is preliminary data.</text>
</comment>